<gene>
    <name evidence="1" type="ORF">PEVE_00000144</name>
</gene>
<reference evidence="1 2" key="1">
    <citation type="submission" date="2022-05" db="EMBL/GenBank/DDBJ databases">
        <authorList>
            <consortium name="Genoscope - CEA"/>
            <person name="William W."/>
        </authorList>
    </citation>
    <scope>NUCLEOTIDE SEQUENCE [LARGE SCALE GENOMIC DNA]</scope>
</reference>
<organism evidence="1 2">
    <name type="scientific">Porites evermanni</name>
    <dbReference type="NCBI Taxonomy" id="104178"/>
    <lineage>
        <taxon>Eukaryota</taxon>
        <taxon>Metazoa</taxon>
        <taxon>Cnidaria</taxon>
        <taxon>Anthozoa</taxon>
        <taxon>Hexacorallia</taxon>
        <taxon>Scleractinia</taxon>
        <taxon>Fungiina</taxon>
        <taxon>Poritidae</taxon>
        <taxon>Porites</taxon>
    </lineage>
</organism>
<dbReference type="EMBL" id="CALNXI010000010">
    <property type="protein sequence ID" value="CAH3014472.1"/>
    <property type="molecule type" value="Genomic_DNA"/>
</dbReference>
<name>A0ABN8LBM2_9CNID</name>
<dbReference type="Proteomes" id="UP001159427">
    <property type="component" value="Unassembled WGS sequence"/>
</dbReference>
<comment type="caution">
    <text evidence="1">The sequence shown here is derived from an EMBL/GenBank/DDBJ whole genome shotgun (WGS) entry which is preliminary data.</text>
</comment>
<proteinExistence type="predicted"/>
<keyword evidence="2" id="KW-1185">Reference proteome</keyword>
<evidence type="ECO:0000313" key="1">
    <source>
        <dbReference type="EMBL" id="CAH3014472.1"/>
    </source>
</evidence>
<sequence length="299" mass="34199">MKRKAEDLLLAEPKSRSGKNALKFIMDVVEEKTDVDVSFKREVKRKYGFAGKEDFDIFGRNKLFAPRIKWEALKVIAENVKNSAKEYEVAFNGIKASIENKGDITQLAKKMSSLAEKQIESEKKRLVEAKNIAESEKRLYVKASLMVICEVISCINSNRSRYRVLLNLLRKTGRFGLNPILVVQPSRVRFYRSCDRKSHIALIIFSYGPHSNMHGGKHIVPLGGGVMAFLFWSGKGSKTGRKRPKKLLHSHFLQTRSFHLQVIIMHASQVSNRHSFGLPLIRMNGIHRKQFDHSHLDLL</sequence>
<protein>
    <submittedName>
        <fullName evidence="1">Uncharacterized protein</fullName>
    </submittedName>
</protein>
<evidence type="ECO:0000313" key="2">
    <source>
        <dbReference type="Proteomes" id="UP001159427"/>
    </source>
</evidence>
<accession>A0ABN8LBM2</accession>